<dbReference type="PRINTS" id="PR00344">
    <property type="entry name" value="BCTRLSENSOR"/>
</dbReference>
<dbReference type="InterPro" id="IPR004358">
    <property type="entry name" value="Sig_transdc_His_kin-like_C"/>
</dbReference>
<evidence type="ECO:0000259" key="17">
    <source>
        <dbReference type="PROSITE" id="PS50110"/>
    </source>
</evidence>
<dbReference type="EC" id="2.7.13.3" evidence="3"/>
<comment type="subcellular location">
    <subcellularLocation>
        <location evidence="2">Cell membrane</location>
        <topology evidence="2">Multi-pass membrane protein</topology>
    </subcellularLocation>
</comment>
<feature type="domain" description="Histidine kinase" evidence="16">
    <location>
        <begin position="289"/>
        <end position="510"/>
    </location>
</feature>
<dbReference type="InterPro" id="IPR035965">
    <property type="entry name" value="PAS-like_dom_sf"/>
</dbReference>
<dbReference type="CDD" id="cd00130">
    <property type="entry name" value="PAS"/>
    <property type="match status" value="1"/>
</dbReference>
<evidence type="ECO:0000259" key="19">
    <source>
        <dbReference type="PROSITE" id="PS50894"/>
    </source>
</evidence>
<evidence type="ECO:0000256" key="15">
    <source>
        <dbReference type="SAM" id="Phobius"/>
    </source>
</evidence>
<feature type="domain" description="Response regulatory" evidence="17">
    <location>
        <begin position="675"/>
        <end position="795"/>
    </location>
</feature>
<evidence type="ECO:0000313" key="21">
    <source>
        <dbReference type="Proteomes" id="UP001202961"/>
    </source>
</evidence>
<evidence type="ECO:0000256" key="6">
    <source>
        <dbReference type="ARBA" id="ARBA00022692"/>
    </source>
</evidence>
<dbReference type="InterPro" id="IPR058544">
    <property type="entry name" value="ETR1_N"/>
</dbReference>
<keyword evidence="5 13" id="KW-0597">Phosphoprotein</keyword>
<dbReference type="SUPFAM" id="SSF47226">
    <property type="entry name" value="Histidine-containing phosphotransfer domain, HPT domain"/>
    <property type="match status" value="1"/>
</dbReference>
<dbReference type="NCBIfam" id="TIGR00229">
    <property type="entry name" value="sensory_box"/>
    <property type="match status" value="1"/>
</dbReference>
<dbReference type="Pfam" id="PF00512">
    <property type="entry name" value="HisKA"/>
    <property type="match status" value="1"/>
</dbReference>
<dbReference type="PROSITE" id="PS50109">
    <property type="entry name" value="HIS_KIN"/>
    <property type="match status" value="1"/>
</dbReference>
<dbReference type="Pfam" id="PF25487">
    <property type="entry name" value="ETR1_N"/>
    <property type="match status" value="1"/>
</dbReference>
<dbReference type="PROSITE" id="PS50110">
    <property type="entry name" value="RESPONSE_REGULATORY"/>
    <property type="match status" value="2"/>
</dbReference>
<dbReference type="SUPFAM" id="SSF52172">
    <property type="entry name" value="CheY-like"/>
    <property type="match status" value="2"/>
</dbReference>
<dbReference type="Pfam" id="PF01627">
    <property type="entry name" value="Hpt"/>
    <property type="match status" value="1"/>
</dbReference>
<comment type="caution">
    <text evidence="20">The sequence shown here is derived from an EMBL/GenBank/DDBJ whole genome shotgun (WGS) entry which is preliminary data.</text>
</comment>
<dbReference type="InterPro" id="IPR036641">
    <property type="entry name" value="HPT_dom_sf"/>
</dbReference>
<evidence type="ECO:0000256" key="12">
    <source>
        <dbReference type="PROSITE-ProRule" id="PRU00110"/>
    </source>
</evidence>
<evidence type="ECO:0000256" key="11">
    <source>
        <dbReference type="ARBA" id="ARBA00023136"/>
    </source>
</evidence>
<evidence type="ECO:0000256" key="4">
    <source>
        <dbReference type="ARBA" id="ARBA00022475"/>
    </source>
</evidence>
<dbReference type="InterPro" id="IPR013656">
    <property type="entry name" value="PAS_4"/>
</dbReference>
<feature type="region of interest" description="Disordered" evidence="14">
    <location>
        <begin position="802"/>
        <end position="822"/>
    </location>
</feature>
<dbReference type="PROSITE" id="PS50894">
    <property type="entry name" value="HPT"/>
    <property type="match status" value="1"/>
</dbReference>
<dbReference type="InterPro" id="IPR036890">
    <property type="entry name" value="HATPase_C_sf"/>
</dbReference>
<evidence type="ECO:0000256" key="3">
    <source>
        <dbReference type="ARBA" id="ARBA00012438"/>
    </source>
</evidence>
<dbReference type="SMART" id="SM00387">
    <property type="entry name" value="HATPase_c"/>
    <property type="match status" value="1"/>
</dbReference>
<dbReference type="PANTHER" id="PTHR45339">
    <property type="entry name" value="HYBRID SIGNAL TRANSDUCTION HISTIDINE KINASE J"/>
    <property type="match status" value="1"/>
</dbReference>
<feature type="domain" description="PAC" evidence="18">
    <location>
        <begin position="213"/>
        <end position="271"/>
    </location>
</feature>
<dbReference type="Gene3D" id="3.30.450.20">
    <property type="entry name" value="PAS domain"/>
    <property type="match status" value="1"/>
</dbReference>
<feature type="domain" description="HPt" evidence="19">
    <location>
        <begin position="842"/>
        <end position="942"/>
    </location>
</feature>
<dbReference type="PROSITE" id="PS50113">
    <property type="entry name" value="PAC"/>
    <property type="match status" value="1"/>
</dbReference>
<evidence type="ECO:0000259" key="18">
    <source>
        <dbReference type="PROSITE" id="PS50113"/>
    </source>
</evidence>
<accession>A0ABT0TYC3</accession>
<feature type="modified residue" description="Phosphohistidine" evidence="12">
    <location>
        <position position="881"/>
    </location>
</feature>
<evidence type="ECO:0000256" key="8">
    <source>
        <dbReference type="ARBA" id="ARBA00022840"/>
    </source>
</evidence>
<dbReference type="Gene3D" id="3.30.565.10">
    <property type="entry name" value="Histidine kinase-like ATPase, C-terminal domain"/>
    <property type="match status" value="1"/>
</dbReference>
<sequence length="942" mass="103455">MNLFDTSGFPPRWSCGWAWAEQPWVGWMHILSDLVIFAAYFAVPIVVMYFVRQRNDLKFPPIFYGFLGLIFFSCGTVHLVEAGIFWWPVYKLSAVAKLVTAVFSASGVVLLARVLPLALELKSGAAYAALVDDRRKTEAMLKREQFLLGTMMKTVPDLIYFKDTHSRFTHVSDSFARFMGVDTPESVVGRTDYDYFPKDFADETRAEEVELMRTREPMIGKEEPERSAAGEQIWLSSTKLPLLDESGEVIGLFGLSRDITPQKHAAEVMEIAKEAAESASRAKSDFLANMSHEIRTPMNAIMGMTELVLDTDLTPSQHDFLSIVYESAETLLSVINEILDFSKIEAGKLELTAEDISLRDEVGNTLKSLGLRAHTKGIELAWQVHADVPEHFLADPVRLRQVLVNLVGNAIKFTSEGEVVVEVTLEKMQSDVARLHFIVSDTGIGIAEHKLDSVFDAFEQADQSTTRQFGGTGLGLAISKKIIQAMNGRIWVESTLGKGSEFHFIVELPLGEVPPDGTSLADLDLSRIPVVIVDDNATNLRILTEVLQSWNMTVQAVANAPAALEAIHETLASEGELPLLISDSQMPGMDGFTLAEKIRASDELRETVIIILTSGAHSSDAIRCRQLGINAHMMKPAKQSELQQAITRVLGRRPLPSRPAAEKAGLDRPAGRSLQILVVEDGYANQKLAMALLEKWGHQTTLAENGQQAVDAWRTGSFDVILMDVQMPVMDGLTATRTIRDLERASQTGKHVPIVAMTARAMKGDREKCLEVGMDDYVTKPIQREELLNVLESLVSSGILSEHDDAEPTSDTATGQGIASGQGTASGGLIDWNVARKNVQGDEEILKVIVEAALDEFAKLMAELTAAMEAGDAPTALRCAHTLKSTANTFGATLLQECSLAMETDARSGDLDGVRERQPEAERLCQQILMELKDRLASMDSN</sequence>
<keyword evidence="8" id="KW-0067">ATP-binding</keyword>
<protein>
    <recommendedName>
        <fullName evidence="3">histidine kinase</fullName>
        <ecNumber evidence="3">2.7.13.3</ecNumber>
    </recommendedName>
</protein>
<dbReference type="InterPro" id="IPR036097">
    <property type="entry name" value="HisK_dim/P_sf"/>
</dbReference>
<evidence type="ECO:0000256" key="13">
    <source>
        <dbReference type="PROSITE-ProRule" id="PRU00169"/>
    </source>
</evidence>
<dbReference type="InterPro" id="IPR000014">
    <property type="entry name" value="PAS"/>
</dbReference>
<dbReference type="SMART" id="SM00448">
    <property type="entry name" value="REC"/>
    <property type="match status" value="2"/>
</dbReference>
<evidence type="ECO:0000256" key="7">
    <source>
        <dbReference type="ARBA" id="ARBA00022741"/>
    </source>
</evidence>
<keyword evidence="10" id="KW-0902">Two-component regulatory system</keyword>
<feature type="domain" description="Response regulatory" evidence="17">
    <location>
        <begin position="529"/>
        <end position="650"/>
    </location>
</feature>
<dbReference type="SUPFAM" id="SSF55785">
    <property type="entry name" value="PYP-like sensor domain (PAS domain)"/>
    <property type="match status" value="1"/>
</dbReference>
<dbReference type="InterPro" id="IPR003661">
    <property type="entry name" value="HisK_dim/P_dom"/>
</dbReference>
<keyword evidence="6 15" id="KW-0812">Transmembrane</keyword>
<evidence type="ECO:0000256" key="5">
    <source>
        <dbReference type="ARBA" id="ARBA00022553"/>
    </source>
</evidence>
<dbReference type="Pfam" id="PF02518">
    <property type="entry name" value="HATPase_c"/>
    <property type="match status" value="1"/>
</dbReference>
<feature type="transmembrane region" description="Helical" evidence="15">
    <location>
        <begin position="63"/>
        <end position="88"/>
    </location>
</feature>
<keyword evidence="7" id="KW-0547">Nucleotide-binding</keyword>
<dbReference type="RefSeq" id="WP_250927265.1">
    <property type="nucleotide sequence ID" value="NZ_JAMQBK010000011.1"/>
</dbReference>
<evidence type="ECO:0000259" key="16">
    <source>
        <dbReference type="PROSITE" id="PS50109"/>
    </source>
</evidence>
<dbReference type="Gene3D" id="1.20.120.160">
    <property type="entry name" value="HPT domain"/>
    <property type="match status" value="1"/>
</dbReference>
<dbReference type="SUPFAM" id="SSF47384">
    <property type="entry name" value="Homodimeric domain of signal transducing histidine kinase"/>
    <property type="match status" value="1"/>
</dbReference>
<dbReference type="Proteomes" id="UP001202961">
    <property type="component" value="Unassembled WGS sequence"/>
</dbReference>
<evidence type="ECO:0000256" key="14">
    <source>
        <dbReference type="SAM" id="MobiDB-lite"/>
    </source>
</evidence>
<feature type="modified residue" description="4-aspartylphosphate" evidence="13">
    <location>
        <position position="583"/>
    </location>
</feature>
<dbReference type="CDD" id="cd17546">
    <property type="entry name" value="REC_hyHK_CKI1_RcsC-like"/>
    <property type="match status" value="1"/>
</dbReference>
<name>A0ABT0TYC3_9BACT</name>
<dbReference type="Pfam" id="PF00072">
    <property type="entry name" value="Response_reg"/>
    <property type="match status" value="2"/>
</dbReference>
<dbReference type="InterPro" id="IPR011006">
    <property type="entry name" value="CheY-like_superfamily"/>
</dbReference>
<dbReference type="CDD" id="cd00088">
    <property type="entry name" value="HPT"/>
    <property type="match status" value="1"/>
</dbReference>
<evidence type="ECO:0000256" key="1">
    <source>
        <dbReference type="ARBA" id="ARBA00000085"/>
    </source>
</evidence>
<proteinExistence type="predicted"/>
<dbReference type="InterPro" id="IPR008207">
    <property type="entry name" value="Sig_transdc_His_kin_Hpt_dom"/>
</dbReference>
<dbReference type="CDD" id="cd16922">
    <property type="entry name" value="HATPase_EvgS-ArcB-TorS-like"/>
    <property type="match status" value="1"/>
</dbReference>
<keyword evidence="11 15" id="KW-0472">Membrane</keyword>
<dbReference type="InterPro" id="IPR000700">
    <property type="entry name" value="PAS-assoc_C"/>
</dbReference>
<dbReference type="InterPro" id="IPR005467">
    <property type="entry name" value="His_kinase_dom"/>
</dbReference>
<dbReference type="Pfam" id="PF08448">
    <property type="entry name" value="PAS_4"/>
    <property type="match status" value="1"/>
</dbReference>
<dbReference type="PANTHER" id="PTHR45339:SF1">
    <property type="entry name" value="HYBRID SIGNAL TRANSDUCTION HISTIDINE KINASE J"/>
    <property type="match status" value="1"/>
</dbReference>
<keyword evidence="9 15" id="KW-1133">Transmembrane helix</keyword>
<evidence type="ECO:0000256" key="9">
    <source>
        <dbReference type="ARBA" id="ARBA00022989"/>
    </source>
</evidence>
<evidence type="ECO:0000313" key="20">
    <source>
        <dbReference type="EMBL" id="MCM2369592.1"/>
    </source>
</evidence>
<gene>
    <name evidence="20" type="ORF">NB063_03035</name>
</gene>
<reference evidence="20 21" key="1">
    <citation type="journal article" date="2022" name="Syst. Appl. Microbiol.">
        <title>Rhodopirellula aestuarii sp. nov., a novel member of the genus Rhodopirellula isolated from brackish sediments collected in the Tagus River estuary, Portugal.</title>
        <authorList>
            <person name="Vitorino I.R."/>
            <person name="Klimek D."/>
            <person name="Calusinska M."/>
            <person name="Lobo-da-Cunha A."/>
            <person name="Vasconcelos V."/>
            <person name="Lage O.M."/>
        </authorList>
    </citation>
    <scope>NUCLEOTIDE SEQUENCE [LARGE SCALE GENOMIC DNA]</scope>
    <source>
        <strain evidence="20 21">ICT_H3.1</strain>
    </source>
</reference>
<dbReference type="CDD" id="cd00082">
    <property type="entry name" value="HisKA"/>
    <property type="match status" value="1"/>
</dbReference>
<dbReference type="Gene3D" id="1.10.287.130">
    <property type="match status" value="1"/>
</dbReference>
<evidence type="ECO:0000256" key="10">
    <source>
        <dbReference type="ARBA" id="ARBA00023012"/>
    </source>
</evidence>
<keyword evidence="21" id="KW-1185">Reference proteome</keyword>
<dbReference type="Gene3D" id="3.40.50.2300">
    <property type="match status" value="2"/>
</dbReference>
<organism evidence="20 21">
    <name type="scientific">Aporhodopirellula aestuarii</name>
    <dbReference type="NCBI Taxonomy" id="2950107"/>
    <lineage>
        <taxon>Bacteria</taxon>
        <taxon>Pseudomonadati</taxon>
        <taxon>Planctomycetota</taxon>
        <taxon>Planctomycetia</taxon>
        <taxon>Pirellulales</taxon>
        <taxon>Pirellulaceae</taxon>
        <taxon>Aporhodopirellula</taxon>
    </lineage>
</organism>
<evidence type="ECO:0000256" key="2">
    <source>
        <dbReference type="ARBA" id="ARBA00004651"/>
    </source>
</evidence>
<keyword evidence="4" id="KW-1003">Cell membrane</keyword>
<dbReference type="InterPro" id="IPR003594">
    <property type="entry name" value="HATPase_dom"/>
</dbReference>
<dbReference type="SMART" id="SM00388">
    <property type="entry name" value="HisKA"/>
    <property type="match status" value="1"/>
</dbReference>
<dbReference type="EMBL" id="JAMQBK010000011">
    <property type="protein sequence ID" value="MCM2369592.1"/>
    <property type="molecule type" value="Genomic_DNA"/>
</dbReference>
<dbReference type="InterPro" id="IPR001789">
    <property type="entry name" value="Sig_transdc_resp-reg_receiver"/>
</dbReference>
<feature type="transmembrane region" description="Helical" evidence="15">
    <location>
        <begin position="27"/>
        <end position="51"/>
    </location>
</feature>
<dbReference type="SUPFAM" id="SSF55874">
    <property type="entry name" value="ATPase domain of HSP90 chaperone/DNA topoisomerase II/histidine kinase"/>
    <property type="match status" value="1"/>
</dbReference>
<comment type="catalytic activity">
    <reaction evidence="1">
        <text>ATP + protein L-histidine = ADP + protein N-phospho-L-histidine.</text>
        <dbReference type="EC" id="2.7.13.3"/>
    </reaction>
</comment>
<feature type="modified residue" description="4-aspartylphosphate" evidence="13">
    <location>
        <position position="724"/>
    </location>
</feature>